<keyword evidence="2" id="KW-1133">Transmembrane helix</keyword>
<keyword evidence="2" id="KW-0812">Transmembrane</keyword>
<comment type="caution">
    <text evidence="3">The sequence shown here is derived from an EMBL/GenBank/DDBJ whole genome shotgun (WGS) entry which is preliminary data.</text>
</comment>
<organism evidence="3 4">
    <name type="scientific">Catenuloplanes nepalensis</name>
    <dbReference type="NCBI Taxonomy" id="587533"/>
    <lineage>
        <taxon>Bacteria</taxon>
        <taxon>Bacillati</taxon>
        <taxon>Actinomycetota</taxon>
        <taxon>Actinomycetes</taxon>
        <taxon>Micromonosporales</taxon>
        <taxon>Micromonosporaceae</taxon>
        <taxon>Catenuloplanes</taxon>
    </lineage>
</organism>
<evidence type="ECO:0000256" key="2">
    <source>
        <dbReference type="SAM" id="Phobius"/>
    </source>
</evidence>
<keyword evidence="4" id="KW-1185">Reference proteome</keyword>
<evidence type="ECO:0000313" key="3">
    <source>
        <dbReference type="EMBL" id="MDP9796146.1"/>
    </source>
</evidence>
<reference evidence="3 4" key="1">
    <citation type="submission" date="2023-07" db="EMBL/GenBank/DDBJ databases">
        <title>Sequencing the genomes of 1000 actinobacteria strains.</title>
        <authorList>
            <person name="Klenk H.-P."/>
        </authorList>
    </citation>
    <scope>NUCLEOTIDE SEQUENCE [LARGE SCALE GENOMIC DNA]</scope>
    <source>
        <strain evidence="3 4">DSM 44710</strain>
    </source>
</reference>
<evidence type="ECO:0000256" key="1">
    <source>
        <dbReference type="SAM" id="MobiDB-lite"/>
    </source>
</evidence>
<protein>
    <submittedName>
        <fullName evidence="3">Uncharacterized protein</fullName>
    </submittedName>
</protein>
<dbReference type="RefSeq" id="WP_306832510.1">
    <property type="nucleotide sequence ID" value="NZ_JAUSRA010000001.1"/>
</dbReference>
<keyword evidence="2" id="KW-0472">Membrane</keyword>
<feature type="transmembrane region" description="Helical" evidence="2">
    <location>
        <begin position="60"/>
        <end position="81"/>
    </location>
</feature>
<evidence type="ECO:0000313" key="4">
    <source>
        <dbReference type="Proteomes" id="UP001240984"/>
    </source>
</evidence>
<sequence>MEQQKAPEQMQSATLAKQAGGRPPKPPSPHAERLEFVRAFIDHARAQPSPDRLYARPHTAMFVASGCAIFALLFGLVYSLFTDGRAGRDGTTASAASPSPTGPSTFTAVTGWDCRGEPEHVFEARGRTPQWQLLSGGAWSQDGCRGNYATIPISGDQGYDDPSQVLVWAFTPGFGVDKCDVAVYTPTVDTNAVKLAPRARYYISAGRDGDDLGTFDLNQGAKPGEWLEAGSFPVANGKFTIRLGNRGKLEDGGGDRLLVAQLRITCGKADR</sequence>
<gene>
    <name evidence="3" type="ORF">J2S43_004658</name>
</gene>
<name>A0ABT9MYN1_9ACTN</name>
<dbReference type="Proteomes" id="UP001240984">
    <property type="component" value="Unassembled WGS sequence"/>
</dbReference>
<proteinExistence type="predicted"/>
<accession>A0ABT9MYN1</accession>
<dbReference type="EMBL" id="JAUSRA010000001">
    <property type="protein sequence ID" value="MDP9796146.1"/>
    <property type="molecule type" value="Genomic_DNA"/>
</dbReference>
<feature type="region of interest" description="Disordered" evidence="1">
    <location>
        <begin position="1"/>
        <end position="30"/>
    </location>
</feature>